<dbReference type="RefSeq" id="WP_167395595.1">
    <property type="nucleotide sequence ID" value="NZ_CP065726.1"/>
</dbReference>
<organism evidence="1 2">
    <name type="scientific">Neisseria cinerea</name>
    <dbReference type="NCBI Taxonomy" id="483"/>
    <lineage>
        <taxon>Bacteria</taxon>
        <taxon>Pseudomonadati</taxon>
        <taxon>Pseudomonadota</taxon>
        <taxon>Betaproteobacteria</taxon>
        <taxon>Neisseriales</taxon>
        <taxon>Neisseriaceae</taxon>
        <taxon>Neisseria</taxon>
    </lineage>
</organism>
<dbReference type="Proteomes" id="UP000594865">
    <property type="component" value="Chromosome"/>
</dbReference>
<dbReference type="Gene3D" id="2.40.128.100">
    <property type="entry name" value="OPCA outer membrane adhesin/invasin"/>
    <property type="match status" value="1"/>
</dbReference>
<dbReference type="InterPro" id="IPR009876">
    <property type="entry name" value="OM_adhesin_OpcA"/>
</dbReference>
<reference evidence="1 2" key="1">
    <citation type="submission" date="2020-12" db="EMBL/GenBank/DDBJ databases">
        <title>FDA dAtabase for Regulatory Grade micrObial Sequences (FDA-ARGOS): Supporting development and validation of Infectious Disease Dx tests.</title>
        <authorList>
            <person name="Sproer C."/>
            <person name="Gronow S."/>
            <person name="Severitt S."/>
            <person name="Schroder I."/>
            <person name="Tallon L."/>
            <person name="Sadzewicz L."/>
            <person name="Zhao X."/>
            <person name="Boylan J."/>
            <person name="Ott S."/>
            <person name="Bowen H."/>
            <person name="Vavikolanu K."/>
            <person name="Mehta A."/>
            <person name="Aluvathingal J."/>
            <person name="Nadendla S."/>
            <person name="Lowell S."/>
            <person name="Myers T."/>
            <person name="Yan Y."/>
            <person name="Sichtig H."/>
        </authorList>
    </citation>
    <scope>NUCLEOTIDE SEQUENCE [LARGE SCALE GENOMIC DNA]</scope>
    <source>
        <strain evidence="1 2">FDAARGOS_871</strain>
    </source>
</reference>
<evidence type="ECO:0008006" key="3">
    <source>
        <dbReference type="Google" id="ProtNLM"/>
    </source>
</evidence>
<sequence length="81" mass="9347">MCTAKPKWRSLKWGSASTKVWEFSASLNEGKQLTDGLNMEFGPYYRHRATRESAEFVLDGDKTEMDRTKDNEYGFRVAATF</sequence>
<keyword evidence="2" id="KW-1185">Reference proteome</keyword>
<dbReference type="Pfam" id="PF07239">
    <property type="entry name" value="OpcA"/>
    <property type="match status" value="1"/>
</dbReference>
<dbReference type="InterPro" id="IPR020080">
    <property type="entry name" value="OM_adhesin/peptidase_omptin"/>
</dbReference>
<evidence type="ECO:0000313" key="1">
    <source>
        <dbReference type="EMBL" id="QPT38817.1"/>
    </source>
</evidence>
<protein>
    <recommendedName>
        <fullName evidence="3">OpcA</fullName>
    </recommendedName>
</protein>
<dbReference type="SUPFAM" id="SSF69917">
    <property type="entry name" value="OMPT-like"/>
    <property type="match status" value="1"/>
</dbReference>
<proteinExistence type="predicted"/>
<dbReference type="GO" id="GO:0004190">
    <property type="term" value="F:aspartic-type endopeptidase activity"/>
    <property type="evidence" value="ECO:0007669"/>
    <property type="project" value="InterPro"/>
</dbReference>
<dbReference type="AlphaFoldDB" id="A0A7T3ETB4"/>
<accession>A0A7T3ETB4</accession>
<gene>
    <name evidence="1" type="ORF">I6G28_01820</name>
</gene>
<evidence type="ECO:0000313" key="2">
    <source>
        <dbReference type="Proteomes" id="UP000594865"/>
    </source>
</evidence>
<name>A0A7T3ETB4_NEICI</name>
<dbReference type="EMBL" id="CP065726">
    <property type="protein sequence ID" value="QPT38817.1"/>
    <property type="molecule type" value="Genomic_DNA"/>
</dbReference>